<evidence type="ECO:0000313" key="1">
    <source>
        <dbReference type="EMBL" id="OMP05157.1"/>
    </source>
</evidence>
<sequence>MAFCDKDEIPMLLDTHQMSENNQDSRYETFSSRTRSASLSIPMNSLVSYQSNNLVGHTGPLRNERKIPVTQMSGPLYISRKPENFSYPNQSIVDRKMVESKPEKFPSFNGVDEKDWSENNYAGKNEHLLRSGQLGMCNDPYCTTCPTYYNYKAEKVSKASGIFDAKVLYFTQTTVAGTNWLS</sequence>
<protein>
    <submittedName>
        <fullName evidence="1">Cyclic nucleotide-gated channel</fullName>
    </submittedName>
</protein>
<dbReference type="OrthoDB" id="421226at2759"/>
<gene>
    <name evidence="1" type="ORF">COLO4_09014</name>
</gene>
<keyword evidence="2" id="KW-1185">Reference proteome</keyword>
<organism evidence="1 2">
    <name type="scientific">Corchorus olitorius</name>
    <dbReference type="NCBI Taxonomy" id="93759"/>
    <lineage>
        <taxon>Eukaryota</taxon>
        <taxon>Viridiplantae</taxon>
        <taxon>Streptophyta</taxon>
        <taxon>Embryophyta</taxon>
        <taxon>Tracheophyta</taxon>
        <taxon>Spermatophyta</taxon>
        <taxon>Magnoliopsida</taxon>
        <taxon>eudicotyledons</taxon>
        <taxon>Gunneridae</taxon>
        <taxon>Pentapetalae</taxon>
        <taxon>rosids</taxon>
        <taxon>malvids</taxon>
        <taxon>Malvales</taxon>
        <taxon>Malvaceae</taxon>
        <taxon>Grewioideae</taxon>
        <taxon>Apeibeae</taxon>
        <taxon>Corchorus</taxon>
    </lineage>
</organism>
<name>A0A1R3KDI5_9ROSI</name>
<accession>A0A1R3KDI5</accession>
<proteinExistence type="predicted"/>
<dbReference type="STRING" id="93759.A0A1R3KDI5"/>
<reference evidence="2" key="1">
    <citation type="submission" date="2013-09" db="EMBL/GenBank/DDBJ databases">
        <title>Corchorus olitorius genome sequencing.</title>
        <authorList>
            <person name="Alam M."/>
            <person name="Haque M.S."/>
            <person name="Islam M.S."/>
            <person name="Emdad E.M."/>
            <person name="Islam M.M."/>
            <person name="Ahmed B."/>
            <person name="Halim A."/>
            <person name="Hossen Q.M.M."/>
            <person name="Hossain M.Z."/>
            <person name="Ahmed R."/>
            <person name="Khan M.M."/>
            <person name="Islam R."/>
            <person name="Rashid M.M."/>
            <person name="Khan S.A."/>
            <person name="Rahman M.S."/>
            <person name="Alam M."/>
            <person name="Yahiya A.S."/>
            <person name="Khan M.S."/>
            <person name="Azam M.S."/>
            <person name="Haque T."/>
            <person name="Lashkar M.Z.H."/>
            <person name="Akhand A.I."/>
            <person name="Morshed G."/>
            <person name="Roy S."/>
            <person name="Uddin K.S."/>
            <person name="Rabeya T."/>
            <person name="Hossain A.S."/>
            <person name="Chowdhury A."/>
            <person name="Snigdha A.R."/>
            <person name="Mortoza M.S."/>
            <person name="Matin S.A."/>
            <person name="Hoque S.M.E."/>
            <person name="Islam M.K."/>
            <person name="Roy D.K."/>
            <person name="Haider R."/>
            <person name="Moosa M.M."/>
            <person name="Elias S.M."/>
            <person name="Hasan A.M."/>
            <person name="Jahan S."/>
            <person name="Shafiuddin M."/>
            <person name="Mahmood N."/>
            <person name="Shommy N.S."/>
        </authorList>
    </citation>
    <scope>NUCLEOTIDE SEQUENCE [LARGE SCALE GENOMIC DNA]</scope>
    <source>
        <strain evidence="2">cv. O-4</strain>
    </source>
</reference>
<dbReference type="AlphaFoldDB" id="A0A1R3KDI5"/>
<dbReference type="Proteomes" id="UP000187203">
    <property type="component" value="Unassembled WGS sequence"/>
</dbReference>
<dbReference type="EMBL" id="AWUE01014091">
    <property type="protein sequence ID" value="OMP05157.1"/>
    <property type="molecule type" value="Genomic_DNA"/>
</dbReference>
<evidence type="ECO:0000313" key="2">
    <source>
        <dbReference type="Proteomes" id="UP000187203"/>
    </source>
</evidence>
<comment type="caution">
    <text evidence="1">The sequence shown here is derived from an EMBL/GenBank/DDBJ whole genome shotgun (WGS) entry which is preliminary data.</text>
</comment>